<organism evidence="1 2">
    <name type="scientific">Sphingomonas swuensis</name>
    <dbReference type="NCBI Taxonomy" id="977800"/>
    <lineage>
        <taxon>Bacteria</taxon>
        <taxon>Pseudomonadati</taxon>
        <taxon>Pseudomonadota</taxon>
        <taxon>Alphaproteobacteria</taxon>
        <taxon>Sphingomonadales</taxon>
        <taxon>Sphingomonadaceae</taxon>
        <taxon>Sphingomonas</taxon>
    </lineage>
</organism>
<dbReference type="EMBL" id="BAABBQ010000001">
    <property type="protein sequence ID" value="GAA4015378.1"/>
    <property type="molecule type" value="Genomic_DNA"/>
</dbReference>
<gene>
    <name evidence="1" type="ORF">GCM10022280_12640</name>
</gene>
<evidence type="ECO:0000313" key="2">
    <source>
        <dbReference type="Proteomes" id="UP001500235"/>
    </source>
</evidence>
<proteinExistence type="predicted"/>
<accession>A0ABP7SS25</accession>
<comment type="caution">
    <text evidence="1">The sequence shown here is derived from an EMBL/GenBank/DDBJ whole genome shotgun (WGS) entry which is preliminary data.</text>
</comment>
<evidence type="ECO:0000313" key="1">
    <source>
        <dbReference type="EMBL" id="GAA4015378.1"/>
    </source>
</evidence>
<name>A0ABP7SS25_9SPHN</name>
<keyword evidence="2" id="KW-1185">Reference proteome</keyword>
<protein>
    <submittedName>
        <fullName evidence="1">Uncharacterized protein</fullName>
    </submittedName>
</protein>
<reference evidence="2" key="1">
    <citation type="journal article" date="2019" name="Int. J. Syst. Evol. Microbiol.">
        <title>The Global Catalogue of Microorganisms (GCM) 10K type strain sequencing project: providing services to taxonomists for standard genome sequencing and annotation.</title>
        <authorList>
            <consortium name="The Broad Institute Genomics Platform"/>
            <consortium name="The Broad Institute Genome Sequencing Center for Infectious Disease"/>
            <person name="Wu L."/>
            <person name="Ma J."/>
        </authorList>
    </citation>
    <scope>NUCLEOTIDE SEQUENCE [LARGE SCALE GENOMIC DNA]</scope>
    <source>
        <strain evidence="2">JCM 17563</strain>
    </source>
</reference>
<dbReference type="Proteomes" id="UP001500235">
    <property type="component" value="Unassembled WGS sequence"/>
</dbReference>
<sequence>MAEWLGCETVEEMNNAHDGLHAELAQWMGATSFSLLMAQGVALTPERQALAALEEEAVLFVQRWLQGLKNAKEETWLAF</sequence>